<accession>A0ABS2L5U9</accession>
<evidence type="ECO:0000256" key="2">
    <source>
        <dbReference type="SAM" id="Phobius"/>
    </source>
</evidence>
<keyword evidence="2" id="KW-1133">Transmembrane helix</keyword>
<keyword evidence="5" id="KW-1185">Reference proteome</keyword>
<proteinExistence type="predicted"/>
<keyword evidence="3" id="KW-0732">Signal</keyword>
<evidence type="ECO:0000256" key="3">
    <source>
        <dbReference type="SAM" id="SignalP"/>
    </source>
</evidence>
<organism evidence="4 5">
    <name type="scientific">Subtercola frigoramans</name>
    <dbReference type="NCBI Taxonomy" id="120298"/>
    <lineage>
        <taxon>Bacteria</taxon>
        <taxon>Bacillati</taxon>
        <taxon>Actinomycetota</taxon>
        <taxon>Actinomycetes</taxon>
        <taxon>Micrococcales</taxon>
        <taxon>Microbacteriaceae</taxon>
        <taxon>Subtercola</taxon>
    </lineage>
</organism>
<sequence length="308" mass="32014">MPVKPRFVVRAGALIGTAVMAVMLAVWPSAAHAVGAANAVDAATCTTVPTPAFMQQPWLAFSEGPNPYSGEAGIFLEQQLQNLNTTILELSGGVNSTLLEEASSQLVLVTQGRDVLANMIHLDTEISTTELTQADPSDSTGWSESLATLTQAFDADPSSTAVDDYIAVIQPFLQAGLDGSNPIWTMALVDSGSEAEQSIQTRADRYQTIVQGGAEQLSVSQQSCETGLGTTPPVTGTPTTGVPTSTSIPLATDPKQADSMSSSPLTTSAQQTRLADTGLDGTTVFASGGIMLLAGILVLWRVRRTTGA</sequence>
<keyword evidence="2" id="KW-0812">Transmembrane</keyword>
<name>A0ABS2L5U9_9MICO</name>
<protein>
    <recommendedName>
        <fullName evidence="6">LPXTG cell wall anchor domain-containing protein</fullName>
    </recommendedName>
</protein>
<evidence type="ECO:0000313" key="4">
    <source>
        <dbReference type="EMBL" id="MBM7472442.1"/>
    </source>
</evidence>
<gene>
    <name evidence="4" type="ORF">JOE66_002076</name>
</gene>
<comment type="caution">
    <text evidence="4">The sequence shown here is derived from an EMBL/GenBank/DDBJ whole genome shotgun (WGS) entry which is preliminary data.</text>
</comment>
<dbReference type="EMBL" id="JAFBBU010000001">
    <property type="protein sequence ID" value="MBM7472442.1"/>
    <property type="molecule type" value="Genomic_DNA"/>
</dbReference>
<feature type="signal peptide" evidence="3">
    <location>
        <begin position="1"/>
        <end position="33"/>
    </location>
</feature>
<evidence type="ECO:0000313" key="5">
    <source>
        <dbReference type="Proteomes" id="UP000776164"/>
    </source>
</evidence>
<feature type="transmembrane region" description="Helical" evidence="2">
    <location>
        <begin position="284"/>
        <end position="302"/>
    </location>
</feature>
<keyword evidence="2" id="KW-0472">Membrane</keyword>
<feature type="region of interest" description="Disordered" evidence="1">
    <location>
        <begin position="220"/>
        <end position="269"/>
    </location>
</feature>
<evidence type="ECO:0008006" key="6">
    <source>
        <dbReference type="Google" id="ProtNLM"/>
    </source>
</evidence>
<reference evidence="4 5" key="1">
    <citation type="submission" date="2021-01" db="EMBL/GenBank/DDBJ databases">
        <title>Sequencing the genomes of 1000 actinobacteria strains.</title>
        <authorList>
            <person name="Klenk H.-P."/>
        </authorList>
    </citation>
    <scope>NUCLEOTIDE SEQUENCE [LARGE SCALE GENOMIC DNA]</scope>
    <source>
        <strain evidence="4 5">DSM 13057</strain>
    </source>
</reference>
<feature type="chain" id="PRO_5046345947" description="LPXTG cell wall anchor domain-containing protein" evidence="3">
    <location>
        <begin position="34"/>
        <end position="308"/>
    </location>
</feature>
<evidence type="ECO:0000256" key="1">
    <source>
        <dbReference type="SAM" id="MobiDB-lite"/>
    </source>
</evidence>
<dbReference type="Proteomes" id="UP000776164">
    <property type="component" value="Unassembled WGS sequence"/>
</dbReference>
<feature type="compositionally biased region" description="Low complexity" evidence="1">
    <location>
        <begin position="226"/>
        <end position="247"/>
    </location>
</feature>
<feature type="compositionally biased region" description="Polar residues" evidence="1">
    <location>
        <begin position="258"/>
        <end position="269"/>
    </location>
</feature>
<dbReference type="RefSeq" id="WP_205109195.1">
    <property type="nucleotide sequence ID" value="NZ_BAAAHT010000013.1"/>
</dbReference>